<dbReference type="Pfam" id="PF05362">
    <property type="entry name" value="Lon_C"/>
    <property type="match status" value="1"/>
</dbReference>
<evidence type="ECO:0000256" key="2">
    <source>
        <dbReference type="ARBA" id="ARBA00022490"/>
    </source>
</evidence>
<dbReference type="Gene3D" id="1.20.58.1480">
    <property type="match status" value="1"/>
</dbReference>
<sequence>MDDAHPLPETLPILPIKGGVIFPNLATGLAISNPTLIKLVDDSLSSHKIVCIVTQRDAEIENPEPGELYDVGVVSLILKMRRYPDETLRIFVQGMMRGRIEKYVQHDPYLTAKVELIRANKRRDTATEALMRNVVSSFQKLVSMVPYLPEELMSVVLNIHDPDRLADFVASYVNFEVPEKQRLLDTIAPKERLKQLDTLLAKELSILELGEKIRDRVKGEVDKSQREYFLREQLKAIREELGEADERTAEIEELRKKIEAKAMPDETNEVALKQLDRLRMMPTAAAEYTVVRTYIDWLLNLPWQEGTEDNLAIRRAKRILDEDHYDLEKVKERILEYLAVRKLKPDSKGPILCFVGPPGVGKTSLGRSIARALGRKFLRLSLGGVRDEAEIRGHRRTYVGALPGRILQSLRTAGSNNPVFMLDEIDKVGADFRGDPSSALLEVLDPEQNFSFSDHYIEVPFDLSQVMFIATANITQTIIPALHDRMEIIELPGYIDEEKLEIAKRYLIPRQLEQAGLKSSAVEFAEDAIFGIIKSYTREAGVRNLEREIGSVIRKIARRHAEGRKRKVKVNAKNISNYLGPTKFYSELAAREGTIGVATGLAWTPVGGEILFVEATRMPGSKALILTGSLGDVMKESAQAALSFLRSHAEDLKLDTLDTSKTDLHIHIPSGAIPKDGPSAGLALTSALYSLLSGKTIDPSIAMTGEITLTGRVLPVGGIKQKVLGAKRAGITTILLPAENEKDLTEIPKHVRTGLTFRTVKSIRDALRILFPTSRNRSSKNKA</sequence>
<dbReference type="Pfam" id="PF22667">
    <property type="entry name" value="Lon_lid"/>
    <property type="match status" value="1"/>
</dbReference>
<dbReference type="SUPFAM" id="SSF52540">
    <property type="entry name" value="P-loop containing nucleoside triphosphate hydrolases"/>
    <property type="match status" value="1"/>
</dbReference>
<dbReference type="InterPro" id="IPR008269">
    <property type="entry name" value="Lon_proteolytic"/>
</dbReference>
<keyword evidence="2 9" id="KW-0963">Cytoplasm</keyword>
<dbReference type="InterPro" id="IPR027543">
    <property type="entry name" value="Lon_bac"/>
</dbReference>
<dbReference type="GO" id="GO:0005737">
    <property type="term" value="C:cytoplasm"/>
    <property type="evidence" value="ECO:0007669"/>
    <property type="project" value="UniProtKB-SubCell"/>
</dbReference>
<evidence type="ECO:0000313" key="18">
    <source>
        <dbReference type="EMBL" id="TKJ43198.1"/>
    </source>
</evidence>
<dbReference type="InterPro" id="IPR054594">
    <property type="entry name" value="Lon_lid"/>
</dbReference>
<keyword evidence="8 9" id="KW-0346">Stress response</keyword>
<protein>
    <recommendedName>
        <fullName evidence="9 10">Lon protease</fullName>
        <ecNumber evidence="9 10">3.4.21.53</ecNumber>
    </recommendedName>
    <alternativeName>
        <fullName evidence="9">ATP-dependent protease La</fullName>
    </alternativeName>
</protein>
<feature type="active site" evidence="9 11">
    <location>
        <position position="722"/>
    </location>
</feature>
<keyword evidence="3 9" id="KW-0645">Protease</keyword>
<comment type="subcellular location">
    <subcellularLocation>
        <location evidence="1 9 10">Cytoplasm</location>
    </subcellularLocation>
</comment>
<dbReference type="SUPFAM" id="SSF88697">
    <property type="entry name" value="PUA domain-like"/>
    <property type="match status" value="1"/>
</dbReference>
<dbReference type="GO" id="GO:0006515">
    <property type="term" value="P:protein quality control for misfolded or incompletely synthesized proteins"/>
    <property type="evidence" value="ECO:0007669"/>
    <property type="project" value="UniProtKB-UniRule"/>
</dbReference>
<gene>
    <name evidence="9 18" type="primary">lon</name>
    <name evidence="18" type="ORF">CEE36_05295</name>
</gene>
<dbReference type="FunFam" id="1.20.5.5270:FF:000002">
    <property type="entry name" value="Lon protease homolog"/>
    <property type="match status" value="1"/>
</dbReference>
<comment type="induction">
    <text evidence="9">By heat shock.</text>
</comment>
<dbReference type="NCBIfam" id="TIGR00763">
    <property type="entry name" value="lon"/>
    <property type="match status" value="1"/>
</dbReference>
<evidence type="ECO:0000256" key="8">
    <source>
        <dbReference type="ARBA" id="ARBA00023016"/>
    </source>
</evidence>
<comment type="subunit">
    <text evidence="9 10">Homohexamer. Organized in a ring with a central cavity.</text>
</comment>
<dbReference type="InterPro" id="IPR020568">
    <property type="entry name" value="Ribosomal_Su5_D2-typ_SF"/>
</dbReference>
<evidence type="ECO:0000256" key="6">
    <source>
        <dbReference type="ARBA" id="ARBA00022825"/>
    </source>
</evidence>
<dbReference type="GO" id="GO:0005524">
    <property type="term" value="F:ATP binding"/>
    <property type="evidence" value="ECO:0007669"/>
    <property type="project" value="UniProtKB-UniRule"/>
</dbReference>
<dbReference type="HAMAP" id="MF_01973">
    <property type="entry name" value="lon_bact"/>
    <property type="match status" value="1"/>
</dbReference>
<dbReference type="Proteomes" id="UP000317778">
    <property type="component" value="Unassembled WGS sequence"/>
</dbReference>
<dbReference type="InterPro" id="IPR003111">
    <property type="entry name" value="Lon_prtase_N"/>
</dbReference>
<comment type="similarity">
    <text evidence="9 10 13 14">Belongs to the peptidase S16 family.</text>
</comment>
<dbReference type="Gene3D" id="3.40.50.300">
    <property type="entry name" value="P-loop containing nucleotide triphosphate hydrolases"/>
    <property type="match status" value="1"/>
</dbReference>
<dbReference type="InterPro" id="IPR014721">
    <property type="entry name" value="Ribsml_uS5_D2-typ_fold_subgr"/>
</dbReference>
<dbReference type="FunFam" id="3.40.50.300:FF:000382">
    <property type="entry name" value="Lon protease homolog 2, peroxisomal"/>
    <property type="match status" value="1"/>
</dbReference>
<evidence type="ECO:0000256" key="9">
    <source>
        <dbReference type="HAMAP-Rule" id="MF_01973"/>
    </source>
</evidence>
<dbReference type="PANTHER" id="PTHR10046">
    <property type="entry name" value="ATP DEPENDENT LON PROTEASE FAMILY MEMBER"/>
    <property type="match status" value="1"/>
</dbReference>
<dbReference type="EC" id="3.4.21.53" evidence="9 10"/>
<dbReference type="Gene3D" id="3.30.230.10">
    <property type="match status" value="1"/>
</dbReference>
<keyword evidence="4 9" id="KW-0547">Nucleotide-binding</keyword>
<proteinExistence type="evidence at transcript level"/>
<feature type="domain" description="Lon N-terminal" evidence="17">
    <location>
        <begin position="11"/>
        <end position="204"/>
    </location>
</feature>
<dbReference type="Gene3D" id="2.30.130.40">
    <property type="entry name" value="LON domain-like"/>
    <property type="match status" value="1"/>
</dbReference>
<dbReference type="AlphaFoldDB" id="A0A532V7N1"/>
<keyword evidence="7 9" id="KW-0067">ATP-binding</keyword>
<dbReference type="GO" id="GO:0004176">
    <property type="term" value="F:ATP-dependent peptidase activity"/>
    <property type="evidence" value="ECO:0007669"/>
    <property type="project" value="UniProtKB-UniRule"/>
</dbReference>
<dbReference type="InterPro" id="IPR046336">
    <property type="entry name" value="Lon_prtase_N_sf"/>
</dbReference>
<name>A0A532V7N1_UNCT6</name>
<dbReference type="Pfam" id="PF00004">
    <property type="entry name" value="AAA"/>
    <property type="match status" value="1"/>
</dbReference>
<dbReference type="SUPFAM" id="SSF54211">
    <property type="entry name" value="Ribosomal protein S5 domain 2-like"/>
    <property type="match status" value="1"/>
</dbReference>
<dbReference type="GO" id="GO:0004252">
    <property type="term" value="F:serine-type endopeptidase activity"/>
    <property type="evidence" value="ECO:0007669"/>
    <property type="project" value="UniProtKB-UniRule"/>
</dbReference>
<evidence type="ECO:0000259" key="17">
    <source>
        <dbReference type="PROSITE" id="PS51787"/>
    </source>
</evidence>
<keyword evidence="15" id="KW-0175">Coiled coil</keyword>
<dbReference type="InterPro" id="IPR008268">
    <property type="entry name" value="Peptidase_S16_AS"/>
</dbReference>
<evidence type="ECO:0000256" key="15">
    <source>
        <dbReference type="SAM" id="Coils"/>
    </source>
</evidence>
<dbReference type="GO" id="GO:0043565">
    <property type="term" value="F:sequence-specific DNA binding"/>
    <property type="evidence" value="ECO:0007669"/>
    <property type="project" value="UniProtKB-UniRule"/>
</dbReference>
<accession>A0A532V7N1</accession>
<dbReference type="SMART" id="SM00464">
    <property type="entry name" value="LON"/>
    <property type="match status" value="1"/>
</dbReference>
<dbReference type="SMART" id="SM00382">
    <property type="entry name" value="AAA"/>
    <property type="match status" value="1"/>
</dbReference>
<evidence type="ECO:0000256" key="7">
    <source>
        <dbReference type="ARBA" id="ARBA00022840"/>
    </source>
</evidence>
<comment type="function">
    <text evidence="9">ATP-dependent serine protease that mediates the selective degradation of mutant and abnormal proteins as well as certain short-lived regulatory proteins. Required for cellular homeostasis and for survival from DNA damage and developmental changes induced by stress. Degrades polypeptides processively to yield small peptide fragments that are 5 to 10 amino acids long. Binds to DNA in a double-stranded, site-specific manner.</text>
</comment>
<dbReference type="PIRSF" id="PIRSF001174">
    <property type="entry name" value="Lon_proteas"/>
    <property type="match status" value="1"/>
</dbReference>
<comment type="catalytic activity">
    <reaction evidence="9 10 13">
        <text>Hydrolysis of proteins in presence of ATP.</text>
        <dbReference type="EC" id="3.4.21.53"/>
    </reaction>
</comment>
<dbReference type="InterPro" id="IPR004815">
    <property type="entry name" value="Lon_bac/euk-typ"/>
</dbReference>
<dbReference type="PROSITE" id="PS51786">
    <property type="entry name" value="LON_PROTEOLYTIC"/>
    <property type="match status" value="1"/>
</dbReference>
<comment type="caution">
    <text evidence="18">The sequence shown here is derived from an EMBL/GenBank/DDBJ whole genome shotgun (WGS) entry which is preliminary data.</text>
</comment>
<evidence type="ECO:0000256" key="12">
    <source>
        <dbReference type="PIRSR" id="PIRSR001174-2"/>
    </source>
</evidence>
<feature type="binding site" evidence="9 12">
    <location>
        <begin position="356"/>
        <end position="363"/>
    </location>
    <ligand>
        <name>ATP</name>
        <dbReference type="ChEBI" id="CHEBI:30616"/>
    </ligand>
</feature>
<evidence type="ECO:0000256" key="11">
    <source>
        <dbReference type="PIRSR" id="PIRSR001174-1"/>
    </source>
</evidence>
<dbReference type="InterPro" id="IPR027417">
    <property type="entry name" value="P-loop_NTPase"/>
</dbReference>
<dbReference type="InterPro" id="IPR015947">
    <property type="entry name" value="PUA-like_sf"/>
</dbReference>
<evidence type="ECO:0000256" key="3">
    <source>
        <dbReference type="ARBA" id="ARBA00022670"/>
    </source>
</evidence>
<feature type="domain" description="Lon proteolytic" evidence="16">
    <location>
        <begin position="592"/>
        <end position="773"/>
    </location>
</feature>
<keyword evidence="6 9" id="KW-0720">Serine protease</keyword>
<dbReference type="PROSITE" id="PS51787">
    <property type="entry name" value="LON_N"/>
    <property type="match status" value="1"/>
</dbReference>
<dbReference type="PRINTS" id="PR00830">
    <property type="entry name" value="ENDOLAPTASE"/>
</dbReference>
<evidence type="ECO:0000256" key="13">
    <source>
        <dbReference type="PROSITE-ProRule" id="PRU01122"/>
    </source>
</evidence>
<evidence type="ECO:0000256" key="5">
    <source>
        <dbReference type="ARBA" id="ARBA00022801"/>
    </source>
</evidence>
<dbReference type="Pfam" id="PF02190">
    <property type="entry name" value="LON_substr_bdg"/>
    <property type="match status" value="1"/>
</dbReference>
<evidence type="ECO:0000259" key="16">
    <source>
        <dbReference type="PROSITE" id="PS51786"/>
    </source>
</evidence>
<keyword evidence="5 9" id="KW-0378">Hydrolase</keyword>
<reference evidence="18 19" key="1">
    <citation type="submission" date="2017-06" db="EMBL/GenBank/DDBJ databases">
        <title>Novel microbial phyla capable of carbon fixation and sulfur reduction in deep-sea sediments.</title>
        <authorList>
            <person name="Huang J."/>
            <person name="Baker B."/>
            <person name="Wang Y."/>
        </authorList>
    </citation>
    <scope>NUCLEOTIDE SEQUENCE [LARGE SCALE GENOMIC DNA]</scope>
    <source>
        <strain evidence="18">B3_TA06</strain>
    </source>
</reference>
<dbReference type="EMBL" id="NJBO01000006">
    <property type="protein sequence ID" value="TKJ43198.1"/>
    <property type="molecule type" value="Genomic_DNA"/>
</dbReference>
<evidence type="ECO:0000256" key="14">
    <source>
        <dbReference type="RuleBase" id="RU000591"/>
    </source>
</evidence>
<organism evidence="18 19">
    <name type="scientific">candidate division TA06 bacterium B3_TA06</name>
    <dbReference type="NCBI Taxonomy" id="2012487"/>
    <lineage>
        <taxon>Bacteria</taxon>
        <taxon>Bacteria division TA06</taxon>
    </lineage>
</organism>
<dbReference type="Gene3D" id="1.20.5.5270">
    <property type="match status" value="1"/>
</dbReference>
<evidence type="ECO:0000256" key="10">
    <source>
        <dbReference type="PIRNR" id="PIRNR001174"/>
    </source>
</evidence>
<evidence type="ECO:0000256" key="4">
    <source>
        <dbReference type="ARBA" id="ARBA00022741"/>
    </source>
</evidence>
<dbReference type="CDD" id="cd19500">
    <property type="entry name" value="RecA-like_Lon"/>
    <property type="match status" value="1"/>
</dbReference>
<evidence type="ECO:0000256" key="1">
    <source>
        <dbReference type="ARBA" id="ARBA00004496"/>
    </source>
</evidence>
<dbReference type="InterPro" id="IPR003593">
    <property type="entry name" value="AAA+_ATPase"/>
</dbReference>
<feature type="active site" evidence="9 11">
    <location>
        <position position="679"/>
    </location>
</feature>
<dbReference type="GO" id="GO:0034605">
    <property type="term" value="P:cellular response to heat"/>
    <property type="evidence" value="ECO:0007669"/>
    <property type="project" value="UniProtKB-UniRule"/>
</dbReference>
<dbReference type="Gene3D" id="1.10.8.60">
    <property type="match status" value="1"/>
</dbReference>
<dbReference type="PROSITE" id="PS01046">
    <property type="entry name" value="LON_SER"/>
    <property type="match status" value="1"/>
</dbReference>
<dbReference type="InterPro" id="IPR003959">
    <property type="entry name" value="ATPase_AAA_core"/>
</dbReference>
<dbReference type="GO" id="GO:0016887">
    <property type="term" value="F:ATP hydrolysis activity"/>
    <property type="evidence" value="ECO:0007669"/>
    <property type="project" value="UniProtKB-UniRule"/>
</dbReference>
<dbReference type="InterPro" id="IPR027065">
    <property type="entry name" value="Lon_Prtase"/>
</dbReference>
<evidence type="ECO:0000313" key="19">
    <source>
        <dbReference type="Proteomes" id="UP000317778"/>
    </source>
</evidence>
<feature type="coiled-coil region" evidence="15">
    <location>
        <begin position="234"/>
        <end position="261"/>
    </location>
</feature>